<dbReference type="GO" id="GO:0016787">
    <property type="term" value="F:hydrolase activity"/>
    <property type="evidence" value="ECO:0007669"/>
    <property type="project" value="UniProtKB-KW"/>
</dbReference>
<keyword evidence="2" id="KW-1133">Transmembrane helix</keyword>
<dbReference type="PANTHER" id="PTHR11247">
    <property type="entry name" value="PALMITOYL-PROTEIN THIOESTERASE/DOLICHYLDIPHOSPHATASE 1"/>
    <property type="match status" value="1"/>
</dbReference>
<organism evidence="4 5">
    <name type="scientific">Abeliophyllum distichum</name>
    <dbReference type="NCBI Taxonomy" id="126358"/>
    <lineage>
        <taxon>Eukaryota</taxon>
        <taxon>Viridiplantae</taxon>
        <taxon>Streptophyta</taxon>
        <taxon>Embryophyta</taxon>
        <taxon>Tracheophyta</taxon>
        <taxon>Spermatophyta</taxon>
        <taxon>Magnoliopsida</taxon>
        <taxon>eudicotyledons</taxon>
        <taxon>Gunneridae</taxon>
        <taxon>Pentapetalae</taxon>
        <taxon>asterids</taxon>
        <taxon>lamiids</taxon>
        <taxon>Lamiales</taxon>
        <taxon>Oleaceae</taxon>
        <taxon>Forsythieae</taxon>
        <taxon>Abeliophyllum</taxon>
    </lineage>
</organism>
<keyword evidence="2" id="KW-0472">Membrane</keyword>
<protein>
    <submittedName>
        <fullName evidence="4">Lipid phosphate phosphatase epsilon 2</fullName>
    </submittedName>
</protein>
<evidence type="ECO:0000256" key="1">
    <source>
        <dbReference type="ARBA" id="ARBA00022801"/>
    </source>
</evidence>
<keyword evidence="1" id="KW-0378">Hydrolase</keyword>
<accession>A0ABD1SC74</accession>
<feature type="transmembrane region" description="Helical" evidence="2">
    <location>
        <begin position="118"/>
        <end position="138"/>
    </location>
</feature>
<feature type="transmembrane region" description="Helical" evidence="2">
    <location>
        <begin position="241"/>
        <end position="259"/>
    </location>
</feature>
<comment type="caution">
    <text evidence="4">The sequence shown here is derived from an EMBL/GenBank/DDBJ whole genome shotgun (WGS) entry which is preliminary data.</text>
</comment>
<reference evidence="5" key="1">
    <citation type="submission" date="2024-07" db="EMBL/GenBank/DDBJ databases">
        <title>Two chromosome-level genome assemblies of Korean endemic species Abeliophyllum distichum and Forsythia ovata (Oleaceae).</title>
        <authorList>
            <person name="Jang H."/>
        </authorList>
    </citation>
    <scope>NUCLEOTIDE SEQUENCE [LARGE SCALE GENOMIC DNA]</scope>
</reference>
<proteinExistence type="predicted"/>
<dbReference type="PANTHER" id="PTHR11247:SF40">
    <property type="entry name" value="LIPID PHOSPHATE PHOSPHATASE EPSILON 1, CHLOROPLASTIC"/>
    <property type="match status" value="1"/>
</dbReference>
<evidence type="ECO:0000313" key="5">
    <source>
        <dbReference type="Proteomes" id="UP001604336"/>
    </source>
</evidence>
<dbReference type="Gene3D" id="1.20.144.10">
    <property type="entry name" value="Phosphatidic acid phosphatase type 2/haloperoxidase"/>
    <property type="match status" value="1"/>
</dbReference>
<name>A0ABD1SC74_9LAMI</name>
<keyword evidence="2" id="KW-0812">Transmembrane</keyword>
<dbReference type="SMART" id="SM00014">
    <property type="entry name" value="acidPPc"/>
    <property type="match status" value="1"/>
</dbReference>
<dbReference type="AlphaFoldDB" id="A0ABD1SC74"/>
<dbReference type="Proteomes" id="UP001604336">
    <property type="component" value="Unassembled WGS sequence"/>
</dbReference>
<gene>
    <name evidence="4" type="ORF">Adt_23324</name>
</gene>
<evidence type="ECO:0000256" key="2">
    <source>
        <dbReference type="SAM" id="Phobius"/>
    </source>
</evidence>
<dbReference type="InterPro" id="IPR000326">
    <property type="entry name" value="PAP2/HPO"/>
</dbReference>
<evidence type="ECO:0000259" key="3">
    <source>
        <dbReference type="SMART" id="SM00014"/>
    </source>
</evidence>
<feature type="domain" description="Phosphatidic acid phosphatase type 2/haloperoxidase" evidence="3">
    <location>
        <begin position="117"/>
        <end position="226"/>
    </location>
</feature>
<sequence length="271" mass="30587">MLLASATFIRPTATASVIKSQSRKFHKPIRIFTRKLEFKSQKSGFWVCNCRGWSQNNMIDPIRIPSSASEEDERQDFVQGSTNFGAGGIEATLNNLSKWFVSVIFMGLILWRHDVETMWAALGVALNTLLSVVLKIILNQERPISTLRSDPGMPSSHAQSIFYAVAFINLSMVECYRINALTTTLCGLVFILGSYFSWLRVSQQLHTISQVVVGAVLGSIFSILWYWSWNAFVLKAFVSHLWISVSHSLLIKLLIYHLLPELRSRELTANA</sequence>
<evidence type="ECO:0000313" key="4">
    <source>
        <dbReference type="EMBL" id="KAL2497774.1"/>
    </source>
</evidence>
<keyword evidence="5" id="KW-1185">Reference proteome</keyword>
<feature type="transmembrane region" description="Helical" evidence="2">
    <location>
        <begin position="178"/>
        <end position="199"/>
    </location>
</feature>
<dbReference type="Pfam" id="PF01569">
    <property type="entry name" value="PAP2"/>
    <property type="match status" value="1"/>
</dbReference>
<dbReference type="InterPro" id="IPR036938">
    <property type="entry name" value="PAP2/HPO_sf"/>
</dbReference>
<dbReference type="SUPFAM" id="SSF48317">
    <property type="entry name" value="Acid phosphatase/Vanadium-dependent haloperoxidase"/>
    <property type="match status" value="1"/>
</dbReference>
<dbReference type="EMBL" id="JBFOLK010000007">
    <property type="protein sequence ID" value="KAL2497774.1"/>
    <property type="molecule type" value="Genomic_DNA"/>
</dbReference>
<feature type="transmembrane region" description="Helical" evidence="2">
    <location>
        <begin position="211"/>
        <end position="229"/>
    </location>
</feature>